<accession>H2ZAC3</accession>
<feature type="region of interest" description="Disordered" evidence="2">
    <location>
        <begin position="99"/>
        <end position="118"/>
    </location>
</feature>
<protein>
    <recommendedName>
        <fullName evidence="5">PH domain-containing protein</fullName>
    </recommendedName>
</protein>
<dbReference type="PANTHER" id="PTHR13466">
    <property type="entry name" value="TEX2 PROTEIN-RELATED"/>
    <property type="match status" value="1"/>
</dbReference>
<proteinExistence type="predicted"/>
<dbReference type="GO" id="GO:0005789">
    <property type="term" value="C:endoplasmic reticulum membrane"/>
    <property type="evidence" value="ECO:0007669"/>
    <property type="project" value="UniProtKB-SubCell"/>
</dbReference>
<dbReference type="GO" id="GO:0008289">
    <property type="term" value="F:lipid binding"/>
    <property type="evidence" value="ECO:0007669"/>
    <property type="project" value="TreeGrafter"/>
</dbReference>
<reference evidence="4" key="1">
    <citation type="submission" date="2003-08" db="EMBL/GenBank/DDBJ databases">
        <authorList>
            <person name="Birren B."/>
            <person name="Nusbaum C."/>
            <person name="Abebe A."/>
            <person name="Abouelleil A."/>
            <person name="Adekoya E."/>
            <person name="Ait-zahra M."/>
            <person name="Allen N."/>
            <person name="Allen T."/>
            <person name="An P."/>
            <person name="Anderson M."/>
            <person name="Anderson S."/>
            <person name="Arachchi H."/>
            <person name="Armbruster J."/>
            <person name="Bachantsang P."/>
            <person name="Baldwin J."/>
            <person name="Barry A."/>
            <person name="Bayul T."/>
            <person name="Blitshsteyn B."/>
            <person name="Bloom T."/>
            <person name="Blye J."/>
            <person name="Boguslavskiy L."/>
            <person name="Borowsky M."/>
            <person name="Boukhgalter B."/>
            <person name="Brunache A."/>
            <person name="Butler J."/>
            <person name="Calixte N."/>
            <person name="Calvo S."/>
            <person name="Camarata J."/>
            <person name="Campo K."/>
            <person name="Chang J."/>
            <person name="Cheshatsang Y."/>
            <person name="Citroen M."/>
            <person name="Collymore A."/>
            <person name="Considine T."/>
            <person name="Cook A."/>
            <person name="Cooke P."/>
            <person name="Corum B."/>
            <person name="Cuomo C."/>
            <person name="David R."/>
            <person name="Dawoe T."/>
            <person name="Degray S."/>
            <person name="Dodge S."/>
            <person name="Dooley K."/>
            <person name="Dorje P."/>
            <person name="Dorjee K."/>
            <person name="Dorris L."/>
            <person name="Duffey N."/>
            <person name="Dupes A."/>
            <person name="Elkins T."/>
            <person name="Engels R."/>
            <person name="Erickson J."/>
            <person name="Farina A."/>
            <person name="Faro S."/>
            <person name="Ferreira P."/>
            <person name="Fischer H."/>
            <person name="Fitzgerald M."/>
            <person name="Foley K."/>
            <person name="Gage D."/>
            <person name="Galagan J."/>
            <person name="Gearin G."/>
            <person name="Gnerre S."/>
            <person name="Gnirke A."/>
            <person name="Goyette A."/>
            <person name="Graham J."/>
            <person name="Grandbois E."/>
            <person name="Gyaltsen K."/>
            <person name="Hafez N."/>
            <person name="Hagopian D."/>
            <person name="Hagos B."/>
            <person name="Hall J."/>
            <person name="Hatcher B."/>
            <person name="Heller A."/>
            <person name="Higgins H."/>
            <person name="Honan T."/>
            <person name="Horn A."/>
            <person name="Houde N."/>
            <person name="Hughes L."/>
            <person name="Hulme W."/>
            <person name="Husby E."/>
            <person name="Iliev I."/>
            <person name="Jaffe D."/>
            <person name="Jones C."/>
            <person name="Kamal M."/>
            <person name="Kamat A."/>
            <person name="Kamvysselis M."/>
            <person name="Karlsson E."/>
            <person name="Kells C."/>
            <person name="Kieu A."/>
            <person name="Kisner P."/>
            <person name="Kodira C."/>
            <person name="Kulbokas E."/>
            <person name="Labutti K."/>
            <person name="Lama D."/>
            <person name="Landers T."/>
            <person name="Leger J."/>
            <person name="Levine S."/>
            <person name="Lewis D."/>
            <person name="Lewis T."/>
            <person name="Lindblad-toh K."/>
            <person name="Liu X."/>
            <person name="Lokyitsang T."/>
            <person name="Lokyitsang Y."/>
            <person name="Lucien O."/>
            <person name="Lui A."/>
            <person name="Ma L.J."/>
            <person name="Mabbitt R."/>
            <person name="Macdonald J."/>
            <person name="Maclean C."/>
            <person name="Major J."/>
            <person name="Manning J."/>
            <person name="Marabella R."/>
            <person name="Maru K."/>
            <person name="Matthews C."/>
            <person name="Mauceli E."/>
            <person name="Mccarthy M."/>
            <person name="Mcdonough S."/>
            <person name="Mcghee T."/>
            <person name="Meldrim J."/>
            <person name="Meneus L."/>
            <person name="Mesirov J."/>
            <person name="Mihalev A."/>
            <person name="Mihova T."/>
            <person name="Mikkelsen T."/>
            <person name="Mlenga V."/>
            <person name="Moru K."/>
            <person name="Mozes J."/>
            <person name="Mulrain L."/>
            <person name="Munson G."/>
            <person name="Naylor J."/>
            <person name="Newes C."/>
            <person name="Nguyen C."/>
            <person name="Nguyen N."/>
            <person name="Nguyen T."/>
            <person name="Nicol R."/>
            <person name="Nielsen C."/>
            <person name="Nizzari M."/>
            <person name="Norbu C."/>
            <person name="Norbu N."/>
            <person name="O'donnell P."/>
            <person name="Okoawo O."/>
            <person name="O'leary S."/>
            <person name="Omotosho B."/>
            <person name="O'neill K."/>
            <person name="Osman S."/>
            <person name="Parker S."/>
            <person name="Perrin D."/>
            <person name="Phunkhang P."/>
            <person name="Piqani B."/>
            <person name="Purcell S."/>
            <person name="Rachupka T."/>
            <person name="Ramasamy U."/>
            <person name="Rameau R."/>
            <person name="Ray V."/>
            <person name="Raymond C."/>
            <person name="Retta R."/>
            <person name="Richardson S."/>
            <person name="Rise C."/>
            <person name="Rodriguez J."/>
            <person name="Rogers J."/>
            <person name="Rogov P."/>
            <person name="Rutman M."/>
            <person name="Schupbach R."/>
            <person name="Seaman C."/>
            <person name="Settipalli S."/>
            <person name="Sharpe T."/>
            <person name="Sheridan J."/>
            <person name="Sherpa N."/>
            <person name="Shi J."/>
            <person name="Smirnov S."/>
            <person name="Smith C."/>
            <person name="Sougnez C."/>
            <person name="Spencer B."/>
            <person name="Stalker J."/>
            <person name="Stange-thomann N."/>
            <person name="Stavropoulos S."/>
            <person name="Stetson K."/>
            <person name="Stone C."/>
            <person name="Stone S."/>
            <person name="Stubbs M."/>
            <person name="Talamas J."/>
            <person name="Tchuinga P."/>
            <person name="Tenzing P."/>
            <person name="Tesfaye S."/>
            <person name="Theodore J."/>
            <person name="Thoulutsang Y."/>
            <person name="Topham K."/>
            <person name="Towey S."/>
            <person name="Tsamla T."/>
            <person name="Tsomo N."/>
            <person name="Vallee D."/>
            <person name="Vassiliev H."/>
            <person name="Venkataraman V."/>
            <person name="Vinson J."/>
            <person name="Vo A."/>
            <person name="Wade C."/>
            <person name="Wang S."/>
            <person name="Wangchuk T."/>
            <person name="Wangdi T."/>
            <person name="Whittaker C."/>
            <person name="Wilkinson J."/>
            <person name="Wu Y."/>
            <person name="Wyman D."/>
            <person name="Yadav S."/>
            <person name="Yang S."/>
            <person name="Yang X."/>
            <person name="Yeager S."/>
            <person name="Yee E."/>
            <person name="Young G."/>
            <person name="Zainoun J."/>
            <person name="Zembeck L."/>
            <person name="Zimmer A."/>
            <person name="Zody M."/>
            <person name="Lander E."/>
        </authorList>
    </citation>
    <scope>NUCLEOTIDE SEQUENCE [LARGE SCALE GENOMIC DNA]</scope>
</reference>
<dbReference type="GeneTree" id="ENSGT00940000164352"/>
<dbReference type="Proteomes" id="UP000007875">
    <property type="component" value="Unassembled WGS sequence"/>
</dbReference>
<dbReference type="PANTHER" id="PTHR13466:SF0">
    <property type="entry name" value="SMP-LTD DOMAIN-CONTAINING PROTEIN"/>
    <property type="match status" value="1"/>
</dbReference>
<reference evidence="3" key="2">
    <citation type="submission" date="2025-08" db="UniProtKB">
        <authorList>
            <consortium name="Ensembl"/>
        </authorList>
    </citation>
    <scope>IDENTIFICATION</scope>
</reference>
<dbReference type="HOGENOM" id="CLU_1163387_0_0_1"/>
<evidence type="ECO:0000256" key="1">
    <source>
        <dbReference type="ARBA" id="ARBA00004586"/>
    </source>
</evidence>
<organism evidence="3 4">
    <name type="scientific">Ciona savignyi</name>
    <name type="common">Pacific transparent sea squirt</name>
    <dbReference type="NCBI Taxonomy" id="51511"/>
    <lineage>
        <taxon>Eukaryota</taxon>
        <taxon>Metazoa</taxon>
        <taxon>Chordata</taxon>
        <taxon>Tunicata</taxon>
        <taxon>Ascidiacea</taxon>
        <taxon>Phlebobranchia</taxon>
        <taxon>Cionidae</taxon>
        <taxon>Ciona</taxon>
    </lineage>
</organism>
<comment type="subcellular location">
    <subcellularLocation>
        <location evidence="1">Endoplasmic reticulum membrane</location>
    </subcellularLocation>
</comment>
<evidence type="ECO:0000313" key="4">
    <source>
        <dbReference type="Proteomes" id="UP000007875"/>
    </source>
</evidence>
<evidence type="ECO:0000313" key="3">
    <source>
        <dbReference type="Ensembl" id="ENSCSAVP00000014538.1"/>
    </source>
</evidence>
<dbReference type="Ensembl" id="ENSCSAVT00000014703.1">
    <property type="protein sequence ID" value="ENSCSAVP00000014538.1"/>
    <property type="gene ID" value="ENSCSAVG00000008509.1"/>
</dbReference>
<reference evidence="3" key="3">
    <citation type="submission" date="2025-09" db="UniProtKB">
        <authorList>
            <consortium name="Ensembl"/>
        </authorList>
    </citation>
    <scope>IDENTIFICATION</scope>
</reference>
<name>H2ZAC3_CIOSA</name>
<evidence type="ECO:0000256" key="2">
    <source>
        <dbReference type="SAM" id="MobiDB-lite"/>
    </source>
</evidence>
<sequence length="239" mass="27712">MNETFFYDPTYYHVSNTQAAFITLDGSNLRIQTPQKGIAKRSTYKEGNIPISNVVHQRLFDITFAKIYLKPDGLVKKRVWSKKYPVVVEIPKLVQEAKTKSQIDSTSKDKDSGEPQEKVDVNKSDIEILYLFGRTDRQKEEWFYRIQRSINVALARHISKEATPDGKQSEERKPLLSIDDGWGVIDDNHYKEETFLSSSLCLGESINSDPLRAYKDYYLHISRLMPDDFPLNNNRRLSK</sequence>
<dbReference type="AlphaFoldDB" id="H2ZAC3"/>
<evidence type="ECO:0008006" key="5">
    <source>
        <dbReference type="Google" id="ProtNLM"/>
    </source>
</evidence>
<keyword evidence="4" id="KW-1185">Reference proteome</keyword>